<evidence type="ECO:0000313" key="9">
    <source>
        <dbReference type="EnsemblMetazoa" id="XP_022661976"/>
    </source>
</evidence>
<proteinExistence type="predicted"/>
<dbReference type="GO" id="GO:0005524">
    <property type="term" value="F:ATP binding"/>
    <property type="evidence" value="ECO:0007669"/>
    <property type="project" value="InterPro"/>
</dbReference>
<evidence type="ECO:0000256" key="5">
    <source>
        <dbReference type="SAM" id="MobiDB-lite"/>
    </source>
</evidence>
<dbReference type="InterPro" id="IPR017871">
    <property type="entry name" value="ABC_transporter-like_CS"/>
</dbReference>
<feature type="compositionally biased region" description="Low complexity" evidence="5">
    <location>
        <begin position="1337"/>
        <end position="1357"/>
    </location>
</feature>
<evidence type="ECO:0000256" key="2">
    <source>
        <dbReference type="ARBA" id="ARBA00022692"/>
    </source>
</evidence>
<dbReference type="CDD" id="cd18577">
    <property type="entry name" value="ABC_6TM_Pgp_ABCB1_D1_like"/>
    <property type="match status" value="1"/>
</dbReference>
<dbReference type="RefSeq" id="XP_022661976.1">
    <property type="nucleotide sequence ID" value="XM_022806241.1"/>
</dbReference>
<dbReference type="Gene3D" id="1.20.1560.10">
    <property type="entry name" value="ABC transporter type 1, transmembrane domain"/>
    <property type="match status" value="1"/>
</dbReference>
<dbReference type="InterPro" id="IPR027417">
    <property type="entry name" value="P-loop_NTPase"/>
</dbReference>
<dbReference type="InParanoid" id="A0A7M7KE24"/>
<dbReference type="Pfam" id="PF00005">
    <property type="entry name" value="ABC_tran"/>
    <property type="match status" value="2"/>
</dbReference>
<evidence type="ECO:0000256" key="3">
    <source>
        <dbReference type="ARBA" id="ARBA00022989"/>
    </source>
</evidence>
<dbReference type="Pfam" id="PF00664">
    <property type="entry name" value="ABC_membrane"/>
    <property type="match status" value="2"/>
</dbReference>
<dbReference type="Gene3D" id="3.40.50.300">
    <property type="entry name" value="P-loop containing nucleotide triphosphate hydrolases"/>
    <property type="match status" value="2"/>
</dbReference>
<dbReference type="FunCoup" id="A0A7M7KE24">
    <property type="interactions" value="69"/>
</dbReference>
<feature type="transmembrane region" description="Helical" evidence="6">
    <location>
        <begin position="734"/>
        <end position="757"/>
    </location>
</feature>
<keyword evidence="4 6" id="KW-0472">Membrane</keyword>
<dbReference type="SUPFAM" id="SSF52540">
    <property type="entry name" value="P-loop containing nucleoside triphosphate hydrolases"/>
    <property type="match status" value="2"/>
</dbReference>
<keyword evidence="10" id="KW-1185">Reference proteome</keyword>
<reference evidence="9" key="1">
    <citation type="submission" date="2021-01" db="UniProtKB">
        <authorList>
            <consortium name="EnsemblMetazoa"/>
        </authorList>
    </citation>
    <scope>IDENTIFICATION</scope>
</reference>
<accession>A0A7M7KE24</accession>
<sequence>MHLTRLSPEPLFKEITVLRTICMMLGSLGKKGPTTTKSFRSRRRASKAEKLLESITICNLFRYATLKDKLFAMVGLTAALLAGAVTPLALVCMSSLIDLFVIDHLYNNRTLLNDTQVPWQELLEDSPFGGHLIGDFWERSILLIYCLVGCVFGLFVFNGLLEVLLSRAGAKQAFRIRLIFMESVLHQEQKWIQANIDDAYVRARLDVWLSFFSLRDLDSIEDGLGSKLGLFVSNSCTLIVCTLTAFATNWALFLLMLSPLPIFLLLVVFIGQRVSLHQRKEGDQLQIAAFTASEAIHNIRAVVAFGAEDKEVLKFSRRLDGSQRHAYRKLVWLSASSSLIWFFLYACYALAFWYGLSNQLLSDRERSMLPSHVLCPIFNLALALLSAAKLVSYGGTFRRARAAAKRIFSIADQVAFRNESDTGDVGLECAGEVTFDSVSSPHSATPLRTVSFTLFAGQRLSLYDASWEKDQPHAIVDMLFRFSDPSYGQVFIDGKDIRSYNVGWLRARMAVVRSNPVLFAATIADNIRYGNPFIQQSDIEHAAIAAQAHKFINKLPRKYNTVLSPCGAPLSLGQRQLICVARAIARNASILVLENPGHNLRGDAAAMVIHAMENAMEGRTSILISNKAFKLRDHERIIVLEQGKVVEEGSYAELVANKGVFEQHLKKELHEMKELGLSPLGEVLPPAGSILDRQVSSLLEQDASTEHNEGFNQEAHLKASYNHRELISLLREHIPMVSVGCIFATLSGVSLSLYGVVFGDMLSSFLLLHDKSALKSFILTQCAHLIVLGIFTSIVAFFHSWAFTLVGERVGSQLLKTAYESVLRQPMAWFDNPKNEVTDVIRIILTDVGQVKLLIGPLLTLLFQGTSSLVCWLALASYFYWRLGLCALSFAPAILFAVFFEHYVLGSRTRKDQDDKSRHLALDIISKLSTIKSLHQEQVFCAAYAVAVTGTWNNGLTHSIRNGFLYAVSQAVPLLSYTVIFYIACHSINLQQLNDFTEVFKLTESIIFGVLLLAQSLAVFAPNFSQARHGAAFVLALKKGLRNLYGTDRKFIDDSKEVCDGVVSFRSVDFRYSSCTYIFTQDQMILRGVSFEAAPGQIIALAGEPGSGKRACLELLQLFDKPTGGEIVGFSLLDKKPIRSLDVSWVRQQMGIVNLEPHFFLDTIWANVAYGQSRSHVTNQMVVTACQRSRVHDFIIKLPQGYQTLLDSSGTQGQAIGPTQKVLLSIARAVLREPKILLVDQSGWSDLPEDEIRVIFGALEDVRKDRTCIVISPLLITAEKCDQVWLLQQGRVVGQGKHQELLTRRPRYRRLFKELRSKRYDGENPLLSRSNSTQLDSIMSSVPASTVSSRSVSQHMSRNATPQQLSPQRKDSIMPSFDAVDAVELARRLDNIKTLDFTTKSELRQAPAQKDEQRETLRQIYFRIATESRLQPEIKVSQNTVGETHRTVVAGDSVFQKDEIQEVETFREPILNQSSRVIEVAEIKPKKKPSPIVIPKDDDLPLEEDVSTDDEASTPETPRKRINTMKMKDLRTFEEAHNDNNDGDKFSSESDDEHQIIRELRKSNRPSDIIKRLSQKKLDRELQYIVTRIDAESSGETRPDGTSGTMK</sequence>
<organism evidence="9 10">
    <name type="scientific">Varroa destructor</name>
    <name type="common">Honeybee mite</name>
    <dbReference type="NCBI Taxonomy" id="109461"/>
    <lineage>
        <taxon>Eukaryota</taxon>
        <taxon>Metazoa</taxon>
        <taxon>Ecdysozoa</taxon>
        <taxon>Arthropoda</taxon>
        <taxon>Chelicerata</taxon>
        <taxon>Arachnida</taxon>
        <taxon>Acari</taxon>
        <taxon>Parasitiformes</taxon>
        <taxon>Mesostigmata</taxon>
        <taxon>Gamasina</taxon>
        <taxon>Dermanyssoidea</taxon>
        <taxon>Varroidae</taxon>
        <taxon>Varroa</taxon>
    </lineage>
</organism>
<dbReference type="InterPro" id="IPR039421">
    <property type="entry name" value="Type_1_exporter"/>
</dbReference>
<feature type="transmembrane region" description="Helical" evidence="6">
    <location>
        <begin position="252"/>
        <end position="271"/>
    </location>
</feature>
<feature type="compositionally biased region" description="Basic and acidic residues" evidence="5">
    <location>
        <begin position="1526"/>
        <end position="1562"/>
    </location>
</feature>
<dbReference type="EnsemblMetazoa" id="XM_022806241">
    <property type="protein sequence ID" value="XP_022661976"/>
    <property type="gene ID" value="LOC111250671"/>
</dbReference>
<dbReference type="SUPFAM" id="SSF90123">
    <property type="entry name" value="ABC transporter transmembrane region"/>
    <property type="match status" value="2"/>
</dbReference>
<evidence type="ECO:0000313" key="10">
    <source>
        <dbReference type="Proteomes" id="UP000594260"/>
    </source>
</evidence>
<dbReference type="CDD" id="cd18578">
    <property type="entry name" value="ABC_6TM_Pgp_ABCB1_D2_like"/>
    <property type="match status" value="1"/>
</dbReference>
<feature type="compositionally biased region" description="Polar residues" evidence="5">
    <location>
        <begin position="1327"/>
        <end position="1336"/>
    </location>
</feature>
<feature type="transmembrane region" description="Helical" evidence="6">
    <location>
        <begin position="228"/>
        <end position="246"/>
    </location>
</feature>
<feature type="compositionally biased region" description="Acidic residues" evidence="5">
    <location>
        <begin position="1500"/>
        <end position="1513"/>
    </location>
</feature>
<comment type="subcellular location">
    <subcellularLocation>
        <location evidence="1">Membrane</location>
        <topology evidence="1">Multi-pass membrane protein</topology>
    </subcellularLocation>
</comment>
<dbReference type="InterPro" id="IPR011527">
    <property type="entry name" value="ABC1_TM_dom"/>
</dbReference>
<feature type="transmembrane region" description="Helical" evidence="6">
    <location>
        <begin position="330"/>
        <end position="356"/>
    </location>
</feature>
<protein>
    <submittedName>
        <fullName evidence="9">Uncharacterized protein</fullName>
    </submittedName>
</protein>
<dbReference type="OrthoDB" id="6500128at2759"/>
<feature type="transmembrane region" description="Helical" evidence="6">
    <location>
        <begin position="142"/>
        <end position="165"/>
    </location>
</feature>
<dbReference type="OMA" id="LTMEDTI"/>
<feature type="region of interest" description="Disordered" evidence="5">
    <location>
        <begin position="1323"/>
        <end position="1373"/>
    </location>
</feature>
<feature type="transmembrane region" description="Helical" evidence="6">
    <location>
        <begin position="964"/>
        <end position="984"/>
    </location>
</feature>
<feature type="region of interest" description="Disordered" evidence="5">
    <location>
        <begin position="1487"/>
        <end position="1566"/>
    </location>
</feature>
<feature type="transmembrane region" description="Helical" evidence="6">
    <location>
        <begin position="853"/>
        <end position="875"/>
    </location>
</feature>
<dbReference type="GO" id="GO:0090374">
    <property type="term" value="P:oligopeptide export from mitochondrion"/>
    <property type="evidence" value="ECO:0007669"/>
    <property type="project" value="TreeGrafter"/>
</dbReference>
<dbReference type="InterPro" id="IPR003439">
    <property type="entry name" value="ABC_transporter-like_ATP-bd"/>
</dbReference>
<feature type="domain" description="ABC transporter" evidence="7">
    <location>
        <begin position="1065"/>
        <end position="1314"/>
    </location>
</feature>
<dbReference type="PROSITE" id="PS50893">
    <property type="entry name" value="ABC_TRANSPORTER_2"/>
    <property type="match status" value="2"/>
</dbReference>
<evidence type="ECO:0000256" key="4">
    <source>
        <dbReference type="ARBA" id="ARBA00023136"/>
    </source>
</evidence>
<evidence type="ECO:0000259" key="7">
    <source>
        <dbReference type="PROSITE" id="PS50893"/>
    </source>
</evidence>
<dbReference type="PROSITE" id="PS00211">
    <property type="entry name" value="ABC_TRANSPORTER_1"/>
    <property type="match status" value="1"/>
</dbReference>
<feature type="domain" description="ABC transmembrane type-1" evidence="8">
    <location>
        <begin position="739"/>
        <end position="994"/>
    </location>
</feature>
<dbReference type="GO" id="GO:0015421">
    <property type="term" value="F:ABC-type oligopeptide transporter activity"/>
    <property type="evidence" value="ECO:0007669"/>
    <property type="project" value="TreeGrafter"/>
</dbReference>
<feature type="domain" description="ABC transmembrane type-1" evidence="8">
    <location>
        <begin position="74"/>
        <end position="355"/>
    </location>
</feature>
<dbReference type="GeneID" id="111250671"/>
<feature type="transmembrane region" description="Helical" evidence="6">
    <location>
        <begin position="777"/>
        <end position="806"/>
    </location>
</feature>
<dbReference type="GO" id="GO:0005743">
    <property type="term" value="C:mitochondrial inner membrane"/>
    <property type="evidence" value="ECO:0007669"/>
    <property type="project" value="TreeGrafter"/>
</dbReference>
<feature type="transmembrane region" description="Helical" evidence="6">
    <location>
        <begin position="368"/>
        <end position="391"/>
    </location>
</feature>
<feature type="domain" description="ABC transporter" evidence="7">
    <location>
        <begin position="425"/>
        <end position="667"/>
    </location>
</feature>
<feature type="compositionally biased region" description="Polar residues" evidence="5">
    <location>
        <begin position="1358"/>
        <end position="1367"/>
    </location>
</feature>
<keyword evidence="2 6" id="KW-0812">Transmembrane</keyword>
<name>A0A7M7KE24_VARDE</name>
<dbReference type="PANTHER" id="PTHR43394">
    <property type="entry name" value="ATP-DEPENDENT PERMEASE MDL1, MITOCHONDRIAL"/>
    <property type="match status" value="1"/>
</dbReference>
<dbReference type="InterPro" id="IPR036640">
    <property type="entry name" value="ABC1_TM_sf"/>
</dbReference>
<dbReference type="Proteomes" id="UP000594260">
    <property type="component" value="Unplaced"/>
</dbReference>
<feature type="transmembrane region" description="Helical" evidence="6">
    <location>
        <begin position="70"/>
        <end position="97"/>
    </location>
</feature>
<dbReference type="GO" id="GO:0016887">
    <property type="term" value="F:ATP hydrolysis activity"/>
    <property type="evidence" value="ECO:0007669"/>
    <property type="project" value="InterPro"/>
</dbReference>
<keyword evidence="3 6" id="KW-1133">Transmembrane helix</keyword>
<evidence type="ECO:0000256" key="1">
    <source>
        <dbReference type="ARBA" id="ARBA00004141"/>
    </source>
</evidence>
<evidence type="ECO:0000259" key="8">
    <source>
        <dbReference type="PROSITE" id="PS50929"/>
    </source>
</evidence>
<dbReference type="KEGG" id="vde:111250671"/>
<feature type="transmembrane region" description="Helical" evidence="6">
    <location>
        <begin position="881"/>
        <end position="900"/>
    </location>
</feature>
<dbReference type="PANTHER" id="PTHR43394:SF27">
    <property type="entry name" value="ATP-DEPENDENT TRANSLOCASE ABCB1-LIKE"/>
    <property type="match status" value="1"/>
</dbReference>
<evidence type="ECO:0000256" key="6">
    <source>
        <dbReference type="SAM" id="Phobius"/>
    </source>
</evidence>
<dbReference type="PROSITE" id="PS50929">
    <property type="entry name" value="ABC_TM1F"/>
    <property type="match status" value="2"/>
</dbReference>
<dbReference type="SMR" id="A0A7M7KE24"/>